<accession>I4DC22</accession>
<evidence type="ECO:0000313" key="2">
    <source>
        <dbReference type="EMBL" id="AFM43346.1"/>
    </source>
</evidence>
<reference evidence="2 3" key="1">
    <citation type="journal article" date="2012" name="J. Bacteriol.">
        <title>Complete genome sequences of Desulfosporosinus orientis DSM765T, Desulfosporosinus youngiae DSM17734T, Desulfosporosinus meridiei DSM13257T, and Desulfosporosinus acidiphilus DSM22704T.</title>
        <authorList>
            <person name="Pester M."/>
            <person name="Brambilla E."/>
            <person name="Alazard D."/>
            <person name="Rattei T."/>
            <person name="Weinmaier T."/>
            <person name="Han J."/>
            <person name="Lucas S."/>
            <person name="Lapidus A."/>
            <person name="Cheng J.F."/>
            <person name="Goodwin L."/>
            <person name="Pitluck S."/>
            <person name="Peters L."/>
            <person name="Ovchinnikova G."/>
            <person name="Teshima H."/>
            <person name="Detter J.C."/>
            <person name="Han C.S."/>
            <person name="Tapia R."/>
            <person name="Land M.L."/>
            <person name="Hauser L."/>
            <person name="Kyrpides N.C."/>
            <person name="Ivanova N.N."/>
            <person name="Pagani I."/>
            <person name="Huntmann M."/>
            <person name="Wei C.L."/>
            <person name="Davenport K.W."/>
            <person name="Daligault H."/>
            <person name="Chain P.S."/>
            <person name="Chen A."/>
            <person name="Mavromatis K."/>
            <person name="Markowitz V."/>
            <person name="Szeto E."/>
            <person name="Mikhailova N."/>
            <person name="Pati A."/>
            <person name="Wagner M."/>
            <person name="Woyke T."/>
            <person name="Ollivier B."/>
            <person name="Klenk H.P."/>
            <person name="Spring S."/>
            <person name="Loy A."/>
        </authorList>
    </citation>
    <scope>NUCLEOTIDE SEQUENCE [LARGE SCALE GENOMIC DNA]</scope>
    <source>
        <strain evidence="3">DSM 22704 / JCM 16185 / SJ4</strain>
    </source>
</reference>
<dbReference type="RefSeq" id="WP_014829329.1">
    <property type="nucleotide sequence ID" value="NC_018068.1"/>
</dbReference>
<sequence>MIEIFKPNTEHADIINYLSTVIIVTGSILLNIDVTPYITPFMIAAQNFLTLHKEKVSLPVTGLSQFPY</sequence>
<dbReference type="HOGENOM" id="CLU_2787018_0_0_9"/>
<keyword evidence="1" id="KW-0812">Transmembrane</keyword>
<proteinExistence type="predicted"/>
<name>I4DC22_DESAJ</name>
<keyword evidence="3" id="KW-1185">Reference proteome</keyword>
<dbReference type="KEGG" id="dai:Desaci_4505"/>
<dbReference type="AlphaFoldDB" id="I4DC22"/>
<keyword evidence="1" id="KW-0472">Membrane</keyword>
<evidence type="ECO:0000256" key="1">
    <source>
        <dbReference type="SAM" id="Phobius"/>
    </source>
</evidence>
<gene>
    <name evidence="2" type="ordered locus">Desaci_4505</name>
</gene>
<evidence type="ECO:0000313" key="3">
    <source>
        <dbReference type="Proteomes" id="UP000002892"/>
    </source>
</evidence>
<organism evidence="2 3">
    <name type="scientific">Desulfosporosinus acidiphilus (strain DSM 22704 / JCM 16185 / SJ4)</name>
    <dbReference type="NCBI Taxonomy" id="646529"/>
    <lineage>
        <taxon>Bacteria</taxon>
        <taxon>Bacillati</taxon>
        <taxon>Bacillota</taxon>
        <taxon>Clostridia</taxon>
        <taxon>Eubacteriales</taxon>
        <taxon>Desulfitobacteriaceae</taxon>
        <taxon>Desulfosporosinus</taxon>
    </lineage>
</organism>
<feature type="transmembrane region" description="Helical" evidence="1">
    <location>
        <begin position="14"/>
        <end position="32"/>
    </location>
</feature>
<protein>
    <submittedName>
        <fullName evidence="2">Uncharacterized protein</fullName>
    </submittedName>
</protein>
<dbReference type="EMBL" id="CP003639">
    <property type="protein sequence ID" value="AFM43346.1"/>
    <property type="molecule type" value="Genomic_DNA"/>
</dbReference>
<keyword evidence="1" id="KW-1133">Transmembrane helix</keyword>
<dbReference type="Proteomes" id="UP000002892">
    <property type="component" value="Chromosome"/>
</dbReference>